<organism evidence="3 4">
    <name type="scientific">Tsukamurella soli</name>
    <dbReference type="NCBI Taxonomy" id="644556"/>
    <lineage>
        <taxon>Bacteria</taxon>
        <taxon>Bacillati</taxon>
        <taxon>Actinomycetota</taxon>
        <taxon>Actinomycetes</taxon>
        <taxon>Mycobacteriales</taxon>
        <taxon>Tsukamurellaceae</taxon>
        <taxon>Tsukamurella</taxon>
    </lineage>
</organism>
<keyword evidence="2" id="KW-0812">Transmembrane</keyword>
<comment type="caution">
    <text evidence="3">The sequence shown here is derived from an EMBL/GenBank/DDBJ whole genome shotgun (WGS) entry which is preliminary data.</text>
</comment>
<feature type="transmembrane region" description="Helical" evidence="2">
    <location>
        <begin position="67"/>
        <end position="90"/>
    </location>
</feature>
<accession>A0ABP8JP79</accession>
<gene>
    <name evidence="3" type="ORF">GCM10023147_25200</name>
</gene>
<keyword evidence="4" id="KW-1185">Reference proteome</keyword>
<evidence type="ECO:0000256" key="2">
    <source>
        <dbReference type="SAM" id="Phobius"/>
    </source>
</evidence>
<dbReference type="RefSeq" id="WP_344996066.1">
    <property type="nucleotide sequence ID" value="NZ_BAABFR010000035.1"/>
</dbReference>
<keyword evidence="2" id="KW-0472">Membrane</keyword>
<evidence type="ECO:0000256" key="1">
    <source>
        <dbReference type="SAM" id="MobiDB-lite"/>
    </source>
</evidence>
<feature type="region of interest" description="Disordered" evidence="1">
    <location>
        <begin position="24"/>
        <end position="60"/>
    </location>
</feature>
<reference evidence="4" key="1">
    <citation type="journal article" date="2019" name="Int. J. Syst. Evol. Microbiol.">
        <title>The Global Catalogue of Microorganisms (GCM) 10K type strain sequencing project: providing services to taxonomists for standard genome sequencing and annotation.</title>
        <authorList>
            <consortium name="The Broad Institute Genomics Platform"/>
            <consortium name="The Broad Institute Genome Sequencing Center for Infectious Disease"/>
            <person name="Wu L."/>
            <person name="Ma J."/>
        </authorList>
    </citation>
    <scope>NUCLEOTIDE SEQUENCE [LARGE SCALE GENOMIC DNA]</scope>
    <source>
        <strain evidence="4">JCM 17688</strain>
    </source>
</reference>
<proteinExistence type="predicted"/>
<evidence type="ECO:0000313" key="3">
    <source>
        <dbReference type="EMBL" id="GAA4393958.1"/>
    </source>
</evidence>
<feature type="compositionally biased region" description="Basic and acidic residues" evidence="1">
    <location>
        <begin position="45"/>
        <end position="60"/>
    </location>
</feature>
<sequence>MPDDRPREVVVERLPAEVDDVRELDQRRWRTSEDPAQESPTHPSLAERRREQLTRSDDPRERAPRRLMLVLLAVGIGVVICVAIVLVAVAP</sequence>
<dbReference type="EMBL" id="BAABFR010000035">
    <property type="protein sequence ID" value="GAA4393958.1"/>
    <property type="molecule type" value="Genomic_DNA"/>
</dbReference>
<dbReference type="Proteomes" id="UP001500635">
    <property type="component" value="Unassembled WGS sequence"/>
</dbReference>
<name>A0ABP8JP79_9ACTN</name>
<feature type="compositionally biased region" description="Basic and acidic residues" evidence="1">
    <location>
        <begin position="24"/>
        <end position="33"/>
    </location>
</feature>
<evidence type="ECO:0000313" key="4">
    <source>
        <dbReference type="Proteomes" id="UP001500635"/>
    </source>
</evidence>
<keyword evidence="2" id="KW-1133">Transmembrane helix</keyword>
<protein>
    <submittedName>
        <fullName evidence="3">Uncharacterized protein</fullName>
    </submittedName>
</protein>